<dbReference type="InterPro" id="IPR002931">
    <property type="entry name" value="Transglutaminase-like"/>
</dbReference>
<organism evidence="2 3">
    <name type="scientific">Jezberella montanilacus</name>
    <dbReference type="NCBI Taxonomy" id="323426"/>
    <lineage>
        <taxon>Bacteria</taxon>
        <taxon>Pseudomonadati</taxon>
        <taxon>Pseudomonadota</taxon>
        <taxon>Betaproteobacteria</taxon>
        <taxon>Burkholderiales</taxon>
        <taxon>Alcaligenaceae</taxon>
        <taxon>Jezberella</taxon>
    </lineage>
</organism>
<dbReference type="AlphaFoldDB" id="A0A2T0XHP3"/>
<proteinExistence type="predicted"/>
<feature type="domain" description="Transglutaminase-like" evidence="1">
    <location>
        <begin position="172"/>
        <end position="248"/>
    </location>
</feature>
<sequence>MAIHVALHHVTTYQYDRLVNLGPQVVRLRPAPHCRTKILSYSMRVEPAEHFINWQQDPFSNYQARLMFPSRTREFKITVDLVAEMSVYNPFDFFLEEDAEQFPFTYDPALADDLAPYLRVEKPGPLLAKFLAKVHYDKLRTIDFIVDLNTRLRDQVDYTVRMEPGVQEPEETLELASGSCRDSAWLLVQIFRHFGLAARFVSGYLIQLKADVEAVDGPSGAQSDFTDLHAWCEVYLPGAGWVGLDPTSGLLAGEGHIPIACTPEPSSAAPVSGGLDECEVEFDHLMSVQRVHESARVTKPYEDKDWQGIVDLGQKVDHSLAGMDVRLTMGGEPTFVSALDRDGAEWNIDALGPTKRGLGTELLKKLQARYAVGGFLHFGQGKWYPGEQLPRWSLSAYWRKDGKPCWTDPTLFADERDPHHYTKADAESFIRLLTDKLGVSSAFIKPGFEDVFYYLWRERKLAVNVDPFESKLDDEMERARLRRVFEQKLDSPVGYALPLRVLSEEEATGSNKWRSGPWFFRDDRMYLIPGDSAMGYRLPLDSLPWASAADQLRSYDQDPYAPRTALPALTELKRQYSDRDGAALGVNSVAAKIKAESLTTTKADSVDEGRTPLAPAKNESVPGLIRTALVVEVRNPKRANGPTIEFAGSASSVLYVFMPPLTSLEDYLALLNAVEETAATLKFKIVIEGYPPPRDPRLTVLQVTPDPGVIEVNIHPANSWDELVANTEFLYEAAHQTKLSTEKFMNDGRHTGTGGGNHFVMGGATTADSPFLRRPDVLGSLLAFWHNHPSMSYLFSGLFIGPTSQSPRVDEARNDQVFELEIALNEIERQLETNGHCPPWMVDRALRNILTDVTGNTHRAEFSIDKLYSPDGPTGRLGLLELRGFEMPPHARMSLVQQLLIRALVAWFWKTPYQPASKTRLTRWGTQLHDRFLLPTFVMMDFEDVLTELGRAGFKFDRSWFEPHMEFRFPAIGHVDIRGMRLSLRTALEPWHVMGEEGSAGGTVRYVDSSLERIELKVSGYTDNRYAISVNGVVPSLQPTGIEGEYVIGVRYKAWAPPSALHPSIGAHAPLSFDLVDNWLSRSLGGCRYHVTHPGGRNYDTLPINAFEAESRRLARFFPQQHTPGAVQLTHQATGIEFPFTLDLRRN</sequence>
<keyword evidence="3" id="KW-1185">Reference proteome</keyword>
<dbReference type="PANTHER" id="PTHR33490">
    <property type="entry name" value="BLR5614 PROTEIN-RELATED"/>
    <property type="match status" value="1"/>
</dbReference>
<dbReference type="InterPro" id="IPR018667">
    <property type="entry name" value="DUF2126"/>
</dbReference>
<reference evidence="2 3" key="1">
    <citation type="submission" date="2018-03" db="EMBL/GenBank/DDBJ databases">
        <title>Genomic Encyclopedia of Type Strains, Phase III (KMG-III): the genomes of soil and plant-associated and newly described type strains.</title>
        <authorList>
            <person name="Whitman W."/>
        </authorList>
    </citation>
    <scope>NUCLEOTIDE SEQUENCE [LARGE SCALE GENOMIC DNA]</scope>
    <source>
        <strain evidence="2 3">MWH-P2sevCIIIb</strain>
    </source>
</reference>
<comment type="caution">
    <text evidence="2">The sequence shown here is derived from an EMBL/GenBank/DDBJ whole genome shotgun (WGS) entry which is preliminary data.</text>
</comment>
<dbReference type="Pfam" id="PF08379">
    <property type="entry name" value="Bact_transglu_N"/>
    <property type="match status" value="1"/>
</dbReference>
<name>A0A2T0XHP3_9BURK</name>
<gene>
    <name evidence="2" type="ORF">BCM14_1269</name>
</gene>
<dbReference type="OrthoDB" id="9804872at2"/>
<evidence type="ECO:0000313" key="2">
    <source>
        <dbReference type="EMBL" id="PRY98441.1"/>
    </source>
</evidence>
<evidence type="ECO:0000259" key="1">
    <source>
        <dbReference type="SMART" id="SM00460"/>
    </source>
</evidence>
<dbReference type="Proteomes" id="UP000238308">
    <property type="component" value="Unassembled WGS sequence"/>
</dbReference>
<evidence type="ECO:0000313" key="3">
    <source>
        <dbReference type="Proteomes" id="UP000238308"/>
    </source>
</evidence>
<dbReference type="PANTHER" id="PTHR33490:SF1">
    <property type="entry name" value="SLL1233 PROTEIN"/>
    <property type="match status" value="1"/>
</dbReference>
<dbReference type="EMBL" id="PVTV01000012">
    <property type="protein sequence ID" value="PRY98441.1"/>
    <property type="molecule type" value="Genomic_DNA"/>
</dbReference>
<dbReference type="Pfam" id="PF09899">
    <property type="entry name" value="DUF2126"/>
    <property type="match status" value="1"/>
</dbReference>
<dbReference type="SMART" id="SM00460">
    <property type="entry name" value="TGc"/>
    <property type="match status" value="1"/>
</dbReference>
<dbReference type="SUPFAM" id="SSF54001">
    <property type="entry name" value="Cysteine proteinases"/>
    <property type="match status" value="1"/>
</dbReference>
<dbReference type="InterPro" id="IPR013589">
    <property type="entry name" value="Bac_transglu_N"/>
</dbReference>
<accession>A0A2T0XHP3</accession>
<protein>
    <submittedName>
        <fullName evidence="2">Uncharacterized protein (DUF2126 family)</fullName>
    </submittedName>
</protein>
<dbReference type="RefSeq" id="WP_106227150.1">
    <property type="nucleotide sequence ID" value="NZ_PVTV01000012.1"/>
</dbReference>
<dbReference type="InterPro" id="IPR038765">
    <property type="entry name" value="Papain-like_cys_pep_sf"/>
</dbReference>
<dbReference type="Pfam" id="PF01841">
    <property type="entry name" value="Transglut_core"/>
    <property type="match status" value="1"/>
</dbReference>
<dbReference type="Gene3D" id="3.10.620.30">
    <property type="match status" value="1"/>
</dbReference>